<comment type="caution">
    <text evidence="2">The sequence shown here is derived from an EMBL/GenBank/DDBJ whole genome shotgun (WGS) entry which is preliminary data.</text>
</comment>
<dbReference type="EMBL" id="LNIX01000005">
    <property type="protein sequence ID" value="OXA54947.1"/>
    <property type="molecule type" value="Genomic_DNA"/>
</dbReference>
<sequence>MSGLPVTPTTNKAQMPPRTKCIIPKRKKRRLSHIINRSNYQKLLSTCWGAFIITFILSIRYFYIDPESSYFVRASWHHFRDTVFIYTVIPVVFMHLLYYFFPEVGGFRQRELAEKVIIPLGLRDKVRVVDVKLTVRWNEIMDQIDYYHDLDERILIDFPTVMTNLVEELEQGMYAAGDDMASPDPGMQVYHMAAQLWASAPISEDIEVARKWGQLLDQMQKFLEKGQIFS</sequence>
<keyword evidence="1" id="KW-0812">Transmembrane</keyword>
<proteinExistence type="predicted"/>
<accession>A0A226ECZ5</accession>
<evidence type="ECO:0000313" key="2">
    <source>
        <dbReference type="EMBL" id="OXA54947.1"/>
    </source>
</evidence>
<evidence type="ECO:0000313" key="3">
    <source>
        <dbReference type="Proteomes" id="UP000198287"/>
    </source>
</evidence>
<keyword evidence="1" id="KW-0472">Membrane</keyword>
<keyword evidence="3" id="KW-1185">Reference proteome</keyword>
<feature type="transmembrane region" description="Helical" evidence="1">
    <location>
        <begin position="83"/>
        <end position="101"/>
    </location>
</feature>
<organism evidence="2 3">
    <name type="scientific">Folsomia candida</name>
    <name type="common">Springtail</name>
    <dbReference type="NCBI Taxonomy" id="158441"/>
    <lineage>
        <taxon>Eukaryota</taxon>
        <taxon>Metazoa</taxon>
        <taxon>Ecdysozoa</taxon>
        <taxon>Arthropoda</taxon>
        <taxon>Hexapoda</taxon>
        <taxon>Collembola</taxon>
        <taxon>Entomobryomorpha</taxon>
        <taxon>Isotomoidea</taxon>
        <taxon>Isotomidae</taxon>
        <taxon>Proisotominae</taxon>
        <taxon>Folsomia</taxon>
    </lineage>
</organism>
<reference evidence="2 3" key="1">
    <citation type="submission" date="2015-12" db="EMBL/GenBank/DDBJ databases">
        <title>The genome of Folsomia candida.</title>
        <authorList>
            <person name="Faddeeva A."/>
            <person name="Derks M.F."/>
            <person name="Anvar Y."/>
            <person name="Smit S."/>
            <person name="Van Straalen N."/>
            <person name="Roelofs D."/>
        </authorList>
    </citation>
    <scope>NUCLEOTIDE SEQUENCE [LARGE SCALE GENOMIC DNA]</scope>
    <source>
        <strain evidence="2 3">VU population</strain>
        <tissue evidence="2">Whole body</tissue>
    </source>
</reference>
<name>A0A226ECZ5_FOLCA</name>
<keyword evidence="1" id="KW-1133">Transmembrane helix</keyword>
<feature type="transmembrane region" description="Helical" evidence="1">
    <location>
        <begin position="43"/>
        <end position="63"/>
    </location>
</feature>
<protein>
    <submittedName>
        <fullName evidence="2">Uncharacterized protein</fullName>
    </submittedName>
</protein>
<dbReference type="Proteomes" id="UP000198287">
    <property type="component" value="Unassembled WGS sequence"/>
</dbReference>
<dbReference type="AlphaFoldDB" id="A0A226ECZ5"/>
<evidence type="ECO:0000256" key="1">
    <source>
        <dbReference type="SAM" id="Phobius"/>
    </source>
</evidence>
<gene>
    <name evidence="2" type="ORF">Fcan01_10876</name>
</gene>